<feature type="non-terminal residue" evidence="2">
    <location>
        <position position="1"/>
    </location>
</feature>
<feature type="region of interest" description="Disordered" evidence="1">
    <location>
        <begin position="1"/>
        <end position="44"/>
    </location>
</feature>
<feature type="non-terminal residue" evidence="2">
    <location>
        <position position="44"/>
    </location>
</feature>
<name>A0A6J4UYS0_9BACT</name>
<feature type="compositionally biased region" description="Low complexity" evidence="1">
    <location>
        <begin position="35"/>
        <end position="44"/>
    </location>
</feature>
<sequence>RGAPCPRNAVNGRPRTSATGSGVMKTAGSASPQYSTSTSSKCRC</sequence>
<proteinExistence type="predicted"/>
<dbReference type="AlphaFoldDB" id="A0A6J4UYS0"/>
<evidence type="ECO:0000256" key="1">
    <source>
        <dbReference type="SAM" id="MobiDB-lite"/>
    </source>
</evidence>
<gene>
    <name evidence="2" type="ORF">AVDCRST_MAG18-1171</name>
</gene>
<accession>A0A6J4UYS0</accession>
<evidence type="ECO:0000313" key="2">
    <source>
        <dbReference type="EMBL" id="CAA9562080.1"/>
    </source>
</evidence>
<reference evidence="2" key="1">
    <citation type="submission" date="2020-02" db="EMBL/GenBank/DDBJ databases">
        <authorList>
            <person name="Meier V. D."/>
        </authorList>
    </citation>
    <scope>NUCLEOTIDE SEQUENCE</scope>
    <source>
        <strain evidence="2">AVDCRST_MAG18</strain>
    </source>
</reference>
<organism evidence="2">
    <name type="scientific">uncultured Thermomicrobiales bacterium</name>
    <dbReference type="NCBI Taxonomy" id="1645740"/>
    <lineage>
        <taxon>Bacteria</taxon>
        <taxon>Pseudomonadati</taxon>
        <taxon>Thermomicrobiota</taxon>
        <taxon>Thermomicrobia</taxon>
        <taxon>Thermomicrobiales</taxon>
        <taxon>environmental samples</taxon>
    </lineage>
</organism>
<dbReference type="EMBL" id="CADCWN010000088">
    <property type="protein sequence ID" value="CAA9562080.1"/>
    <property type="molecule type" value="Genomic_DNA"/>
</dbReference>
<protein>
    <submittedName>
        <fullName evidence="2">Uncharacterized protein</fullName>
    </submittedName>
</protein>